<organism evidence="1 2">
    <name type="scientific">Hymenobacter monticola</name>
    <dbReference type="NCBI Taxonomy" id="1705399"/>
    <lineage>
        <taxon>Bacteria</taxon>
        <taxon>Pseudomonadati</taxon>
        <taxon>Bacteroidota</taxon>
        <taxon>Cytophagia</taxon>
        <taxon>Cytophagales</taxon>
        <taxon>Hymenobacteraceae</taxon>
        <taxon>Hymenobacter</taxon>
    </lineage>
</organism>
<dbReference type="InterPro" id="IPR036890">
    <property type="entry name" value="HATPase_C_sf"/>
</dbReference>
<reference evidence="1 2" key="1">
    <citation type="submission" date="2022-03" db="EMBL/GenBank/DDBJ databases">
        <title>Hymenobactersp. isolated from the air.</title>
        <authorList>
            <person name="Won M."/>
            <person name="Kwon S.-W."/>
        </authorList>
    </citation>
    <scope>NUCLEOTIDE SEQUENCE [LARGE SCALE GENOMIC DNA]</scope>
    <source>
        <strain evidence="1 2">KACC 22596</strain>
    </source>
</reference>
<dbReference type="Pfam" id="PF13589">
    <property type="entry name" value="HATPase_c_3"/>
    <property type="match status" value="1"/>
</dbReference>
<dbReference type="SUPFAM" id="SSF55874">
    <property type="entry name" value="ATPase domain of HSP90 chaperone/DNA topoisomerase II/histidine kinase"/>
    <property type="match status" value="1"/>
</dbReference>
<dbReference type="Proteomes" id="UP000831390">
    <property type="component" value="Chromosome"/>
</dbReference>
<proteinExistence type="predicted"/>
<keyword evidence="2" id="KW-1185">Reference proteome</keyword>
<accession>A0ABY4B8P1</accession>
<dbReference type="RefSeq" id="WP_243515349.1">
    <property type="nucleotide sequence ID" value="NZ_CP094534.1"/>
</dbReference>
<dbReference type="Gene3D" id="3.30.565.10">
    <property type="entry name" value="Histidine kinase-like ATPase, C-terminal domain"/>
    <property type="match status" value="1"/>
</dbReference>
<gene>
    <name evidence="1" type="ORF">MTP16_01595</name>
</gene>
<dbReference type="EMBL" id="CP094534">
    <property type="protein sequence ID" value="UOE34361.1"/>
    <property type="molecule type" value="Genomic_DNA"/>
</dbReference>
<protein>
    <submittedName>
        <fullName evidence="1">ATP-binding protein</fullName>
    </submittedName>
</protein>
<evidence type="ECO:0000313" key="1">
    <source>
        <dbReference type="EMBL" id="UOE34361.1"/>
    </source>
</evidence>
<sequence>MKRETKITSAGIKKVLKNYNHNNSIAEFIWNGFDAKATTVKLDYEADAIGRIQSISISDNGYGINTAKLDEKFDKFYDSEKSIEIQSPKHSSTLHGKNGIGRLTFFTFANNAEWKTCYKNGKFRGGIIRIDSDNLKSSTAVETEPPFQETETTVTFNNITIFEQNIQKEVIPFLKEEFCWFLELHKSKGYRIIINNTLLDYSDLILDSENFVIKEQSAVFEIKYIQWSKILNKENSKFYYLNSKNSEVYKDFTTLNRKGDQFYHSLYIQSNFFNNFDFRNQNEAQTLLFAKAKSAPEYKTLNKELDIFLQKKRKPYLRHYAETLIDDYERLGVFPEFKNSWESARKTELKETIMGLYEVQPKIFIDLNLEQKKTFVRFLNLLLESNEREHIFDILEEVTNLDSAERKDLANLFKTTKLNRIVATLKLIEDRYRTYHDLYDIVFKPELNAAEVPHLQTLIENHYWIFGEEYHLVTAAEPKFNEALRRYIFHLNGEKPEVNIDHEHKNKEMDIFSCR</sequence>
<keyword evidence="1" id="KW-0067">ATP-binding</keyword>
<evidence type="ECO:0000313" key="2">
    <source>
        <dbReference type="Proteomes" id="UP000831390"/>
    </source>
</evidence>
<dbReference type="GO" id="GO:0005524">
    <property type="term" value="F:ATP binding"/>
    <property type="evidence" value="ECO:0007669"/>
    <property type="project" value="UniProtKB-KW"/>
</dbReference>
<name>A0ABY4B8P1_9BACT</name>
<keyword evidence="1" id="KW-0547">Nucleotide-binding</keyword>